<organism evidence="1 3">
    <name type="scientific">Pseudoalteromonas maricaloris</name>
    <dbReference type="NCBI Taxonomy" id="184924"/>
    <lineage>
        <taxon>Bacteria</taxon>
        <taxon>Pseudomonadati</taxon>
        <taxon>Pseudomonadota</taxon>
        <taxon>Gammaproteobacteria</taxon>
        <taxon>Alteromonadales</taxon>
        <taxon>Pseudoalteromonadaceae</taxon>
        <taxon>Pseudoalteromonas</taxon>
    </lineage>
</organism>
<name>A0A8I2KQH1_9GAMM</name>
<evidence type="ECO:0000313" key="3">
    <source>
        <dbReference type="Proteomes" id="UP000646877"/>
    </source>
</evidence>
<reference evidence="2 4" key="2">
    <citation type="submission" date="2023-10" db="EMBL/GenBank/DDBJ databases">
        <title>To unveil natural product biosynthetic capacity in Pseudoalteromonas.</title>
        <authorList>
            <person name="Wang J."/>
        </authorList>
    </citation>
    <scope>NUCLEOTIDE SEQUENCE [LARGE SCALE GENOMIC DNA]</scope>
    <source>
        <strain evidence="2 4">DSM 15914</strain>
    </source>
</reference>
<dbReference type="Proteomes" id="UP000646877">
    <property type="component" value="Unassembled WGS sequence"/>
</dbReference>
<evidence type="ECO:0000313" key="2">
    <source>
        <dbReference type="EMBL" id="WOX28664.1"/>
    </source>
</evidence>
<proteinExistence type="predicted"/>
<dbReference type="EMBL" id="CP137578">
    <property type="protein sequence ID" value="WOX28664.1"/>
    <property type="molecule type" value="Genomic_DNA"/>
</dbReference>
<accession>A0A8I2KQH1</accession>
<protein>
    <submittedName>
        <fullName evidence="1">Uncharacterized protein</fullName>
    </submittedName>
</protein>
<evidence type="ECO:0000313" key="1">
    <source>
        <dbReference type="EMBL" id="NLR21923.1"/>
    </source>
</evidence>
<dbReference type="Proteomes" id="UP001304419">
    <property type="component" value="Chromosome 1"/>
</dbReference>
<keyword evidence="4" id="KW-1185">Reference proteome</keyword>
<sequence length="179" mass="20026">MNVGKALLGCFTTYSLMISASTSPSFTIEVEPPRVELVYAYENAIAFEFLASENVEVFEGDILIKYLNEKNEEKKILATSSSLVNWIRKHSFDQQGFSSGDLLMKLKSRTIYGVIRMPGDTDEGFKVGQLVTLCNRGVSAKIIIQSKEKGSYTFVANDVSFEWQSKIDINIIDNNHGCM</sequence>
<evidence type="ECO:0000313" key="4">
    <source>
        <dbReference type="Proteomes" id="UP001304419"/>
    </source>
</evidence>
<dbReference type="RefSeq" id="WP_130127213.1">
    <property type="nucleotide sequence ID" value="NZ_CBCSDF010000013.1"/>
</dbReference>
<dbReference type="AlphaFoldDB" id="A0A8I2KQH1"/>
<dbReference type="EMBL" id="WEIA01000006">
    <property type="protein sequence ID" value="NLR21923.1"/>
    <property type="molecule type" value="Genomic_DNA"/>
</dbReference>
<reference evidence="1" key="1">
    <citation type="submission" date="2019-10" db="EMBL/GenBank/DDBJ databases">
        <authorList>
            <person name="Paulsen S."/>
        </authorList>
    </citation>
    <scope>NUCLEOTIDE SEQUENCE</scope>
    <source>
        <strain evidence="1">LMG 19692</strain>
    </source>
</reference>
<gene>
    <name evidence="1" type="ORF">F9Y85_11435</name>
    <name evidence="2" type="ORF">R5H13_18920</name>
</gene>